<comment type="similarity">
    <text evidence="1">Belongs to the LysR transcriptional regulatory family.</text>
</comment>
<dbReference type="EMBL" id="AP027059">
    <property type="protein sequence ID" value="BDU49926.1"/>
    <property type="molecule type" value="Genomic_DNA"/>
</dbReference>
<dbReference type="CDD" id="cd05466">
    <property type="entry name" value="PBP2_LTTR_substrate"/>
    <property type="match status" value="1"/>
</dbReference>
<keyword evidence="2" id="KW-0805">Transcription regulation</keyword>
<dbReference type="SUPFAM" id="SSF53850">
    <property type="entry name" value="Periplasmic binding protein-like II"/>
    <property type="match status" value="1"/>
</dbReference>
<dbReference type="GO" id="GO:0003700">
    <property type="term" value="F:DNA-binding transcription factor activity"/>
    <property type="evidence" value="ECO:0007669"/>
    <property type="project" value="InterPro"/>
</dbReference>
<evidence type="ECO:0000313" key="6">
    <source>
        <dbReference type="EMBL" id="BDU49926.1"/>
    </source>
</evidence>
<dbReference type="InterPro" id="IPR036388">
    <property type="entry name" value="WH-like_DNA-bd_sf"/>
</dbReference>
<evidence type="ECO:0000259" key="5">
    <source>
        <dbReference type="PROSITE" id="PS50931"/>
    </source>
</evidence>
<dbReference type="KEGG" id="haby:HLVA_04950"/>
<evidence type="ECO:0000256" key="1">
    <source>
        <dbReference type="ARBA" id="ARBA00009437"/>
    </source>
</evidence>
<keyword evidence="3" id="KW-0238">DNA-binding</keyword>
<dbReference type="Gene3D" id="3.40.190.290">
    <property type="match status" value="1"/>
</dbReference>
<evidence type="ECO:0000256" key="2">
    <source>
        <dbReference type="ARBA" id="ARBA00023015"/>
    </source>
</evidence>
<dbReference type="Pfam" id="PF00126">
    <property type="entry name" value="HTH_1"/>
    <property type="match status" value="1"/>
</dbReference>
<dbReference type="SUPFAM" id="SSF46785">
    <property type="entry name" value="Winged helix' DNA-binding domain"/>
    <property type="match status" value="1"/>
</dbReference>
<name>A0AAU9D8L2_9FUSO</name>
<keyword evidence="7" id="KW-1185">Reference proteome</keyword>
<dbReference type="Gene3D" id="1.10.10.10">
    <property type="entry name" value="Winged helix-like DNA-binding domain superfamily/Winged helix DNA-binding domain"/>
    <property type="match status" value="1"/>
</dbReference>
<dbReference type="InterPro" id="IPR036390">
    <property type="entry name" value="WH_DNA-bd_sf"/>
</dbReference>
<accession>A0AAU9D8L2</accession>
<feature type="domain" description="HTH lysR-type" evidence="5">
    <location>
        <begin position="1"/>
        <end position="58"/>
    </location>
</feature>
<dbReference type="Pfam" id="PF03466">
    <property type="entry name" value="LysR_substrate"/>
    <property type="match status" value="1"/>
</dbReference>
<dbReference type="PRINTS" id="PR00039">
    <property type="entry name" value="HTHLYSR"/>
</dbReference>
<dbReference type="PANTHER" id="PTHR30126:SF64">
    <property type="entry name" value="HTH-TYPE TRANSCRIPTIONAL REGULATOR CITR"/>
    <property type="match status" value="1"/>
</dbReference>
<evidence type="ECO:0000256" key="4">
    <source>
        <dbReference type="ARBA" id="ARBA00023163"/>
    </source>
</evidence>
<dbReference type="RefSeq" id="WP_307904866.1">
    <property type="nucleotide sequence ID" value="NZ_AP027059.1"/>
</dbReference>
<dbReference type="FunFam" id="1.10.10.10:FF:000001">
    <property type="entry name" value="LysR family transcriptional regulator"/>
    <property type="match status" value="1"/>
</dbReference>
<proteinExistence type="inferred from homology"/>
<evidence type="ECO:0000256" key="3">
    <source>
        <dbReference type="ARBA" id="ARBA00023125"/>
    </source>
</evidence>
<sequence length="292" mass="34146">MDLHHLKIFYYVATEKSFTKAANKLYINQSAVSIQIKKFEDNLGVKLFDRSEKKIKLTYAGDTLFKIADDIFKNVKRAEKEIEKVVSDQKGKLVIGATHIIGEPLLPKIIMEIKESYPGMEFEIHIQERDILLDMLKEGNVDIVLMGDFFINDKSYSIIPIADYPFILINKYNIEDKNDLEKIPLISRDDSLILEKNLVTLERKYNIQIKNRFKVNGSIETVKNLVIEGIGYTILPYYCVYKEIKNKELQVVENFDKFKIGYQAVILRDRMKDIDLIKFIDFIKLFKIEKEL</sequence>
<dbReference type="PANTHER" id="PTHR30126">
    <property type="entry name" value="HTH-TYPE TRANSCRIPTIONAL REGULATOR"/>
    <property type="match status" value="1"/>
</dbReference>
<organism evidence="6 7">
    <name type="scientific">Haliovirga abyssi</name>
    <dbReference type="NCBI Taxonomy" id="2996794"/>
    <lineage>
        <taxon>Bacteria</taxon>
        <taxon>Fusobacteriati</taxon>
        <taxon>Fusobacteriota</taxon>
        <taxon>Fusobacteriia</taxon>
        <taxon>Fusobacteriales</taxon>
        <taxon>Haliovirgaceae</taxon>
        <taxon>Haliovirga</taxon>
    </lineage>
</organism>
<dbReference type="InterPro" id="IPR000847">
    <property type="entry name" value="LysR_HTH_N"/>
</dbReference>
<keyword evidence="4" id="KW-0804">Transcription</keyword>
<protein>
    <submittedName>
        <fullName evidence="6">LysR family transcriptional regulator</fullName>
    </submittedName>
</protein>
<dbReference type="Proteomes" id="UP001321582">
    <property type="component" value="Chromosome"/>
</dbReference>
<dbReference type="GO" id="GO:0000976">
    <property type="term" value="F:transcription cis-regulatory region binding"/>
    <property type="evidence" value="ECO:0007669"/>
    <property type="project" value="TreeGrafter"/>
</dbReference>
<dbReference type="PROSITE" id="PS50931">
    <property type="entry name" value="HTH_LYSR"/>
    <property type="match status" value="1"/>
</dbReference>
<dbReference type="InterPro" id="IPR005119">
    <property type="entry name" value="LysR_subst-bd"/>
</dbReference>
<gene>
    <name evidence="6" type="ORF">HLVA_04950</name>
</gene>
<dbReference type="AlphaFoldDB" id="A0AAU9D8L2"/>
<evidence type="ECO:0000313" key="7">
    <source>
        <dbReference type="Proteomes" id="UP001321582"/>
    </source>
</evidence>
<reference evidence="6 7" key="1">
    <citation type="submission" date="2022-11" db="EMBL/GenBank/DDBJ databases">
        <title>Haliovirga abyssi gen. nov., sp. nov., a mesophilic fermentative bacterium isolated from the Iheya North hydrothermal field and the proposal of Haliovirgaceae fam. nov.</title>
        <authorList>
            <person name="Miyazaki U."/>
            <person name="Tame A."/>
            <person name="Miyazaki J."/>
            <person name="Takai K."/>
            <person name="Sawayama S."/>
            <person name="Kitajima M."/>
            <person name="Okamoto A."/>
            <person name="Nakagawa S."/>
        </authorList>
    </citation>
    <scope>NUCLEOTIDE SEQUENCE [LARGE SCALE GENOMIC DNA]</scope>
    <source>
        <strain evidence="6 7">IC12</strain>
    </source>
</reference>